<sequence length="267" mass="27856">MAATAPNGAGPVPPRPHSDSASPRAASVPKTVTFSLIKPVRARLPLRVSIYLHDTTDSIITTVKNFYGLYSGPGVSKGLSFEDENGNILIARYENFSDGMNVNVRVIEEPLGPGYHGALGGDQAYYNSDGHLLQAPQGDHHPSRLPAGASPLRSPSPNGGRGRRSTSAGANAAGAKKGRSRSSKNRTQTNGEAHLDSFSGYSSGDGASGSFSSRTKEHLGNTDISLDNIVEGGRRNRAKFESSELAMVAIVGVSGTQSGKESAPAIN</sequence>
<feature type="compositionally biased region" description="Low complexity" evidence="1">
    <location>
        <begin position="196"/>
        <end position="213"/>
    </location>
</feature>
<dbReference type="AlphaFoldDB" id="A0A446BHN1"/>
<name>A0A446BHN1_9PEZI</name>
<reference evidence="2 3" key="1">
    <citation type="submission" date="2018-04" db="EMBL/GenBank/DDBJ databases">
        <authorList>
            <person name="Huttner S."/>
            <person name="Dainat J."/>
        </authorList>
    </citation>
    <scope>NUCLEOTIDE SEQUENCE [LARGE SCALE GENOMIC DNA]</scope>
</reference>
<dbReference type="EMBL" id="OUUZ01000008">
    <property type="protein sequence ID" value="SPQ22021.1"/>
    <property type="molecule type" value="Genomic_DNA"/>
</dbReference>
<organism evidence="2 3">
    <name type="scientific">Thermothielavioides terrestris</name>
    <dbReference type="NCBI Taxonomy" id="2587410"/>
    <lineage>
        <taxon>Eukaryota</taxon>
        <taxon>Fungi</taxon>
        <taxon>Dikarya</taxon>
        <taxon>Ascomycota</taxon>
        <taxon>Pezizomycotina</taxon>
        <taxon>Sordariomycetes</taxon>
        <taxon>Sordariomycetidae</taxon>
        <taxon>Sordariales</taxon>
        <taxon>Chaetomiaceae</taxon>
        <taxon>Thermothielavioides</taxon>
    </lineage>
</organism>
<evidence type="ECO:0000256" key="1">
    <source>
        <dbReference type="SAM" id="MobiDB-lite"/>
    </source>
</evidence>
<feature type="region of interest" description="Disordered" evidence="1">
    <location>
        <begin position="1"/>
        <end position="26"/>
    </location>
</feature>
<proteinExistence type="predicted"/>
<dbReference type="Proteomes" id="UP000289323">
    <property type="component" value="Unassembled WGS sequence"/>
</dbReference>
<feature type="region of interest" description="Disordered" evidence="1">
    <location>
        <begin position="127"/>
        <end position="217"/>
    </location>
</feature>
<feature type="compositionally biased region" description="Low complexity" evidence="1">
    <location>
        <begin position="165"/>
        <end position="175"/>
    </location>
</feature>
<protein>
    <submittedName>
        <fullName evidence="2">35093235-b318-4f06-bed2-23c6d108b31c</fullName>
    </submittedName>
</protein>
<gene>
    <name evidence="2" type="ORF">TT172_LOCUS4440</name>
</gene>
<evidence type="ECO:0000313" key="2">
    <source>
        <dbReference type="EMBL" id="SPQ22021.1"/>
    </source>
</evidence>
<accession>A0A446BHN1</accession>
<evidence type="ECO:0000313" key="3">
    <source>
        <dbReference type="Proteomes" id="UP000289323"/>
    </source>
</evidence>